<dbReference type="Proteomes" id="UP000007966">
    <property type="component" value="Chromosome"/>
</dbReference>
<gene>
    <name evidence="1" type="ordered locus">ECA1058</name>
</gene>
<evidence type="ECO:0000313" key="2">
    <source>
        <dbReference type="Proteomes" id="UP000007966"/>
    </source>
</evidence>
<dbReference type="EMBL" id="BX950851">
    <property type="protein sequence ID" value="CAG73969.1"/>
    <property type="molecule type" value="Genomic_DNA"/>
</dbReference>
<dbReference type="HOGENOM" id="CLU_091619_0_0_6"/>
<dbReference type="DNASU" id="2885339"/>
<protein>
    <submittedName>
        <fullName evidence="1">Uncharacterized protein</fullName>
    </submittedName>
</protein>
<proteinExistence type="predicted"/>
<organism evidence="1 2">
    <name type="scientific">Pectobacterium atrosepticum (strain SCRI 1043 / ATCC BAA-672)</name>
    <name type="common">Erwinia carotovora subsp. atroseptica</name>
    <dbReference type="NCBI Taxonomy" id="218491"/>
    <lineage>
        <taxon>Bacteria</taxon>
        <taxon>Pseudomonadati</taxon>
        <taxon>Pseudomonadota</taxon>
        <taxon>Gammaproteobacteria</taxon>
        <taxon>Enterobacterales</taxon>
        <taxon>Pectobacteriaceae</taxon>
        <taxon>Pectobacterium</taxon>
    </lineage>
</organism>
<dbReference type="AlphaFoldDB" id="Q6D8B6"/>
<sequence length="204" mass="23579">MEMKMQQIDILRKLSEVWRLFGDMPDDTTLSVDLAALYLGISVKTLARYRQSGGGPSYIQYQSEGSQARNQRVNYLLKDLRSWRDNHKVSNTMHAAQVRGLAFDSLLDFCKPQPFWQVTDKSSSRDKSKILSHALTIPDDDFKKKLLEPNADIVWISIEEALFNEWQTADERQKWNDIFKEFLNEIISASNAAQEKHILNAILK</sequence>
<accession>Q6D8B6</accession>
<keyword evidence="2" id="KW-1185">Reference proteome</keyword>
<dbReference type="SMR" id="Q6D8B6"/>
<dbReference type="STRING" id="218491.ECA1058"/>
<dbReference type="KEGG" id="eca:ECA1058"/>
<dbReference type="eggNOG" id="ENOG5033WSY">
    <property type="taxonomic scope" value="Bacteria"/>
</dbReference>
<reference evidence="1" key="1">
    <citation type="submission" date="2004-02" db="EMBL/GenBank/DDBJ databases">
        <title>The genome sequence of the enterobacterial phytopathogen Erwinia carotovora subsp. atroseptica SCRI1043 and functional genomic identification of novel virulence factors.</title>
        <authorList>
            <person name="Bell K.S."/>
            <person name="Sebaihia M."/>
            <person name="Pritchard L."/>
            <person name="Holden M."/>
            <person name="Hyman L.J."/>
            <person name="Holeva M.C."/>
            <person name="Thomson N.R."/>
            <person name="Bentley S.D."/>
            <person name="Churcher C."/>
            <person name="Mungall K."/>
            <person name="Atkin R."/>
            <person name="Bason N."/>
            <person name="Brooks K."/>
            <person name="Chillingworth T."/>
            <person name="Clark K."/>
            <person name="Doggett J."/>
            <person name="Fraser A."/>
            <person name="Hance Z."/>
            <person name="Hauser H."/>
            <person name="Jagels K."/>
            <person name="Moule S."/>
            <person name="Norbertczak H."/>
            <person name="Ormond D."/>
            <person name="Price C."/>
            <person name="Quail M.A."/>
            <person name="Sanders M."/>
            <person name="Walker D."/>
            <person name="Whitehead S."/>
            <person name="Salmond G.P.C."/>
            <person name="Birch P.R.J."/>
            <person name="Barrell B.G."/>
            <person name="Parkhill J."/>
            <person name="Toth I.K."/>
        </authorList>
    </citation>
    <scope>NUCLEOTIDE SEQUENCE</scope>
    <source>
        <strain evidence="1">SCRI1043</strain>
    </source>
</reference>
<evidence type="ECO:0000313" key="1">
    <source>
        <dbReference type="EMBL" id="CAG73969.1"/>
    </source>
</evidence>
<name>Q6D8B6_PECAS</name>